<dbReference type="Proteomes" id="UP001159641">
    <property type="component" value="Unassembled WGS sequence"/>
</dbReference>
<reference evidence="2 3" key="1">
    <citation type="submission" date="2022-11" db="EMBL/GenBank/DDBJ databases">
        <title>Whole genome sequence of Eschrichtius robustus ER-17-0199.</title>
        <authorList>
            <person name="Bruniche-Olsen A."/>
            <person name="Black A.N."/>
            <person name="Fields C.J."/>
            <person name="Walden K."/>
            <person name="Dewoody J.A."/>
        </authorList>
    </citation>
    <scope>NUCLEOTIDE SEQUENCE [LARGE SCALE GENOMIC DNA]</scope>
    <source>
        <strain evidence="2">ER-17-0199</strain>
        <tissue evidence="2">Blubber</tissue>
    </source>
</reference>
<sequence length="244" mass="27825">MDYGTWTWEVELRVAQLTPDSQAAAVCAVPESVFLQRKECTSRRHRRQVKRCHASPPFQNTGQKSVPKHTRIKLCILNDSLEPEQKRGSEKKNCGGEEEEQKERQFVELSETLAAPLIKRHQPAALNGSSQNRPIRKHRRCDIQKCLQMLPNDPWAQNLPWKTTALKQNYLQNLTSLLARRPSARAPAGSVRATRSPSVVISYDAPGYDLVLFCRPNPYAEDLEKVFIPHGLIMDGTWNGWLEM</sequence>
<dbReference type="AlphaFoldDB" id="A0AB34GXX6"/>
<gene>
    <name evidence="2" type="ORF">J1605_008593</name>
</gene>
<comment type="caution">
    <text evidence="2">The sequence shown here is derived from an EMBL/GenBank/DDBJ whole genome shotgun (WGS) entry which is preliminary data.</text>
</comment>
<evidence type="ECO:0000256" key="1">
    <source>
        <dbReference type="SAM" id="MobiDB-lite"/>
    </source>
</evidence>
<organism evidence="2 3">
    <name type="scientific">Eschrichtius robustus</name>
    <name type="common">California gray whale</name>
    <name type="synonym">Eschrichtius gibbosus</name>
    <dbReference type="NCBI Taxonomy" id="9764"/>
    <lineage>
        <taxon>Eukaryota</taxon>
        <taxon>Metazoa</taxon>
        <taxon>Chordata</taxon>
        <taxon>Craniata</taxon>
        <taxon>Vertebrata</taxon>
        <taxon>Euteleostomi</taxon>
        <taxon>Mammalia</taxon>
        <taxon>Eutheria</taxon>
        <taxon>Laurasiatheria</taxon>
        <taxon>Artiodactyla</taxon>
        <taxon>Whippomorpha</taxon>
        <taxon>Cetacea</taxon>
        <taxon>Mysticeti</taxon>
        <taxon>Eschrichtiidae</taxon>
        <taxon>Eschrichtius</taxon>
    </lineage>
</organism>
<evidence type="ECO:0000313" key="3">
    <source>
        <dbReference type="Proteomes" id="UP001159641"/>
    </source>
</evidence>
<feature type="region of interest" description="Disordered" evidence="1">
    <location>
        <begin position="46"/>
        <end position="65"/>
    </location>
</feature>
<evidence type="ECO:0000313" key="2">
    <source>
        <dbReference type="EMBL" id="KAJ8784093.1"/>
    </source>
</evidence>
<dbReference type="EMBL" id="JAIQCJ010002072">
    <property type="protein sequence ID" value="KAJ8784093.1"/>
    <property type="molecule type" value="Genomic_DNA"/>
</dbReference>
<accession>A0AB34GXX6</accession>
<dbReference type="Gene3D" id="3.40.50.2020">
    <property type="match status" value="1"/>
</dbReference>
<dbReference type="InterPro" id="IPR029057">
    <property type="entry name" value="PRTase-like"/>
</dbReference>
<keyword evidence="3" id="KW-1185">Reference proteome</keyword>
<protein>
    <submittedName>
        <fullName evidence="2">Uncharacterized protein</fullName>
    </submittedName>
</protein>
<proteinExistence type="predicted"/>
<name>A0AB34GXX6_ESCRO</name>